<evidence type="ECO:0000313" key="2">
    <source>
        <dbReference type="EMBL" id="KZP22671.1"/>
    </source>
</evidence>
<accession>A0A166L7Z9</accession>
<feature type="region of interest" description="Disordered" evidence="1">
    <location>
        <begin position="50"/>
        <end position="82"/>
    </location>
</feature>
<evidence type="ECO:0000256" key="1">
    <source>
        <dbReference type="SAM" id="MobiDB-lite"/>
    </source>
</evidence>
<protein>
    <submittedName>
        <fullName evidence="2">Uncharacterized protein</fullName>
    </submittedName>
</protein>
<dbReference type="AlphaFoldDB" id="A0A166L7Z9"/>
<feature type="compositionally biased region" description="Basic and acidic residues" evidence="1">
    <location>
        <begin position="68"/>
        <end position="82"/>
    </location>
</feature>
<organism evidence="2 3">
    <name type="scientific">Athelia psychrophila</name>
    <dbReference type="NCBI Taxonomy" id="1759441"/>
    <lineage>
        <taxon>Eukaryota</taxon>
        <taxon>Fungi</taxon>
        <taxon>Dikarya</taxon>
        <taxon>Basidiomycota</taxon>
        <taxon>Agaricomycotina</taxon>
        <taxon>Agaricomycetes</taxon>
        <taxon>Agaricomycetidae</taxon>
        <taxon>Atheliales</taxon>
        <taxon>Atheliaceae</taxon>
        <taxon>Athelia</taxon>
    </lineage>
</organism>
<evidence type="ECO:0000313" key="3">
    <source>
        <dbReference type="Proteomes" id="UP000076532"/>
    </source>
</evidence>
<dbReference type="EMBL" id="KV417538">
    <property type="protein sequence ID" value="KZP22671.1"/>
    <property type="molecule type" value="Genomic_DNA"/>
</dbReference>
<gene>
    <name evidence="2" type="ORF">FIBSPDRAFT_952773</name>
</gene>
<sequence length="134" mass="14841">MARYDTSNTQDCEINNIARDQVSLSTRDVIIHHHYHFYSNSQRHCQLGRVAAADGSSSTGARDWASGETRDTVEESEATDRKGSGSLFVAASVLDEFPHVHPIHGTQYTTITSPLSYGKPPPTYRLSLSVYLLD</sequence>
<name>A0A166L7Z9_9AGAM</name>
<dbReference type="Proteomes" id="UP000076532">
    <property type="component" value="Unassembled WGS sequence"/>
</dbReference>
<reference evidence="2 3" key="1">
    <citation type="journal article" date="2016" name="Mol. Biol. Evol.">
        <title>Comparative Genomics of Early-Diverging Mushroom-Forming Fungi Provides Insights into the Origins of Lignocellulose Decay Capabilities.</title>
        <authorList>
            <person name="Nagy L.G."/>
            <person name="Riley R."/>
            <person name="Tritt A."/>
            <person name="Adam C."/>
            <person name="Daum C."/>
            <person name="Floudas D."/>
            <person name="Sun H."/>
            <person name="Yadav J.S."/>
            <person name="Pangilinan J."/>
            <person name="Larsson K.H."/>
            <person name="Matsuura K."/>
            <person name="Barry K."/>
            <person name="Labutti K."/>
            <person name="Kuo R."/>
            <person name="Ohm R.A."/>
            <person name="Bhattacharya S.S."/>
            <person name="Shirouzu T."/>
            <person name="Yoshinaga Y."/>
            <person name="Martin F.M."/>
            <person name="Grigoriev I.V."/>
            <person name="Hibbett D.S."/>
        </authorList>
    </citation>
    <scope>NUCLEOTIDE SEQUENCE [LARGE SCALE GENOMIC DNA]</scope>
    <source>
        <strain evidence="2 3">CBS 109695</strain>
    </source>
</reference>
<proteinExistence type="predicted"/>
<keyword evidence="3" id="KW-1185">Reference proteome</keyword>